<protein>
    <recommendedName>
        <fullName evidence="7">Halogenase</fullName>
    </recommendedName>
</protein>
<dbReference type="GO" id="GO:0140907">
    <property type="term" value="F:flavin-dependent halogenase activity"/>
    <property type="evidence" value="ECO:0007669"/>
    <property type="project" value="UniProtKB-ARBA"/>
</dbReference>
<dbReference type="InterPro" id="IPR036188">
    <property type="entry name" value="FAD/NAD-bd_sf"/>
</dbReference>
<evidence type="ECO:0000313" key="5">
    <source>
        <dbReference type="EMBL" id="TFL05629.1"/>
    </source>
</evidence>
<gene>
    <name evidence="5" type="ORF">BDV98DRAFT_600977</name>
</gene>
<dbReference type="OrthoDB" id="3340390at2759"/>
<dbReference type="Pfam" id="PF04820">
    <property type="entry name" value="Trp_halogenase"/>
    <property type="match status" value="2"/>
</dbReference>
<name>A0A5C3QZA8_9AGAR</name>
<evidence type="ECO:0000256" key="4">
    <source>
        <dbReference type="ARBA" id="ARBA00049364"/>
    </source>
</evidence>
<proteinExistence type="inferred from homology"/>
<comment type="catalytic activity">
    <reaction evidence="4">
        <text>melleolide F + FADH2 + chloride + O2 = 6'-chloromelleolide F + FAD + 2 H2O + H(+)</text>
        <dbReference type="Rhea" id="RHEA:67160"/>
        <dbReference type="ChEBI" id="CHEBI:15377"/>
        <dbReference type="ChEBI" id="CHEBI:15378"/>
        <dbReference type="ChEBI" id="CHEBI:15379"/>
        <dbReference type="ChEBI" id="CHEBI:17996"/>
        <dbReference type="ChEBI" id="CHEBI:57692"/>
        <dbReference type="ChEBI" id="CHEBI:58307"/>
        <dbReference type="ChEBI" id="CHEBI:167712"/>
        <dbReference type="ChEBI" id="CHEBI:167713"/>
    </reaction>
    <physiologicalReaction direction="left-to-right" evidence="4">
        <dbReference type="Rhea" id="RHEA:67161"/>
    </physiologicalReaction>
</comment>
<dbReference type="SUPFAM" id="SSF51905">
    <property type="entry name" value="FAD/NAD(P)-binding domain"/>
    <property type="match status" value="1"/>
</dbReference>
<dbReference type="GO" id="GO:0044550">
    <property type="term" value="P:secondary metabolite biosynthetic process"/>
    <property type="evidence" value="ECO:0007669"/>
    <property type="project" value="UniProtKB-ARBA"/>
</dbReference>
<dbReference type="EMBL" id="ML178816">
    <property type="protein sequence ID" value="TFL05629.1"/>
    <property type="molecule type" value="Genomic_DNA"/>
</dbReference>
<dbReference type="GO" id="GO:0004497">
    <property type="term" value="F:monooxygenase activity"/>
    <property type="evidence" value="ECO:0007669"/>
    <property type="project" value="UniProtKB-KW"/>
</dbReference>
<dbReference type="Proteomes" id="UP000305067">
    <property type="component" value="Unassembled WGS sequence"/>
</dbReference>
<keyword evidence="6" id="KW-1185">Reference proteome</keyword>
<dbReference type="PANTHER" id="PTHR43747">
    <property type="entry name" value="FAD-BINDING PROTEIN"/>
    <property type="match status" value="1"/>
</dbReference>
<accession>A0A5C3QZA8</accession>
<reference evidence="5 6" key="1">
    <citation type="journal article" date="2019" name="Nat. Ecol. Evol.">
        <title>Megaphylogeny resolves global patterns of mushroom evolution.</title>
        <authorList>
            <person name="Varga T."/>
            <person name="Krizsan K."/>
            <person name="Foldi C."/>
            <person name="Dima B."/>
            <person name="Sanchez-Garcia M."/>
            <person name="Sanchez-Ramirez S."/>
            <person name="Szollosi G.J."/>
            <person name="Szarkandi J.G."/>
            <person name="Papp V."/>
            <person name="Albert L."/>
            <person name="Andreopoulos W."/>
            <person name="Angelini C."/>
            <person name="Antonin V."/>
            <person name="Barry K.W."/>
            <person name="Bougher N.L."/>
            <person name="Buchanan P."/>
            <person name="Buyck B."/>
            <person name="Bense V."/>
            <person name="Catcheside P."/>
            <person name="Chovatia M."/>
            <person name="Cooper J."/>
            <person name="Damon W."/>
            <person name="Desjardin D."/>
            <person name="Finy P."/>
            <person name="Geml J."/>
            <person name="Haridas S."/>
            <person name="Hughes K."/>
            <person name="Justo A."/>
            <person name="Karasinski D."/>
            <person name="Kautmanova I."/>
            <person name="Kiss B."/>
            <person name="Kocsube S."/>
            <person name="Kotiranta H."/>
            <person name="LaButti K.M."/>
            <person name="Lechner B.E."/>
            <person name="Liimatainen K."/>
            <person name="Lipzen A."/>
            <person name="Lukacs Z."/>
            <person name="Mihaltcheva S."/>
            <person name="Morgado L.N."/>
            <person name="Niskanen T."/>
            <person name="Noordeloos M.E."/>
            <person name="Ohm R.A."/>
            <person name="Ortiz-Santana B."/>
            <person name="Ovrebo C."/>
            <person name="Racz N."/>
            <person name="Riley R."/>
            <person name="Savchenko A."/>
            <person name="Shiryaev A."/>
            <person name="Soop K."/>
            <person name="Spirin V."/>
            <person name="Szebenyi C."/>
            <person name="Tomsovsky M."/>
            <person name="Tulloss R.E."/>
            <person name="Uehling J."/>
            <person name="Grigoriev I.V."/>
            <person name="Vagvolgyi C."/>
            <person name="Papp T."/>
            <person name="Martin F.M."/>
            <person name="Miettinen O."/>
            <person name="Hibbett D.S."/>
            <person name="Nagy L.G."/>
        </authorList>
    </citation>
    <scope>NUCLEOTIDE SEQUENCE [LARGE SCALE GENOMIC DNA]</scope>
    <source>
        <strain evidence="5 6">CBS 309.79</strain>
    </source>
</reference>
<dbReference type="InterPro" id="IPR006905">
    <property type="entry name" value="Flavin_halogenase"/>
</dbReference>
<evidence type="ECO:0000256" key="2">
    <source>
        <dbReference type="ARBA" id="ARBA00023002"/>
    </source>
</evidence>
<dbReference type="AlphaFoldDB" id="A0A5C3QZA8"/>
<dbReference type="STRING" id="1884261.A0A5C3QZA8"/>
<evidence type="ECO:0008006" key="7">
    <source>
        <dbReference type="Google" id="ProtNLM"/>
    </source>
</evidence>
<evidence type="ECO:0000313" key="6">
    <source>
        <dbReference type="Proteomes" id="UP000305067"/>
    </source>
</evidence>
<organism evidence="5 6">
    <name type="scientific">Pterulicium gracile</name>
    <dbReference type="NCBI Taxonomy" id="1884261"/>
    <lineage>
        <taxon>Eukaryota</taxon>
        <taxon>Fungi</taxon>
        <taxon>Dikarya</taxon>
        <taxon>Basidiomycota</taxon>
        <taxon>Agaricomycotina</taxon>
        <taxon>Agaricomycetes</taxon>
        <taxon>Agaricomycetidae</taxon>
        <taxon>Agaricales</taxon>
        <taxon>Pleurotineae</taxon>
        <taxon>Pterulaceae</taxon>
        <taxon>Pterulicium</taxon>
    </lineage>
</organism>
<dbReference type="Gene3D" id="3.50.50.60">
    <property type="entry name" value="FAD/NAD(P)-binding domain"/>
    <property type="match status" value="1"/>
</dbReference>
<comment type="similarity">
    <text evidence="1">Belongs to the flavin-dependent halogenase family.</text>
</comment>
<dbReference type="InterPro" id="IPR050816">
    <property type="entry name" value="Flavin-dep_Halogenase_NPB"/>
</dbReference>
<keyword evidence="3" id="KW-0503">Monooxygenase</keyword>
<sequence length="481" mass="52585">MSSDIPQSATVLVVGGGPGGSYAASCLAREGVLVVVLEADKFPRYHVGESQLASLPHFLRFIDLDKEFDEFGFNRKNGAAFKLNIHNREGYTNFVAQDPKNYSWNVTRAESDVLMLRHSENCGALVFEETKVLSFDFEGDGDARRPVAAHWKTKSGETGKISFDFVVDASGRAGLLSTRAFNTRVYNSHLKNVASWGYWRGAGSYASEDPVRKGSPFFEALTDESGWAWFIPLQDGVTSVGVVMNQAISIEKKGKMAESDSLSFYHHELSRAPHIMALLVSATLVTDKGPVIRSASDYSYSATSYAGPGYRIVGDAAAFIDPFFSSGVHLALSGALSAAASICSSIRGDLSETDAYSWHNVRVGTSYTRFLVVVLSAYSQMTNQGKPVLSNVNEADFDRAFGHFRSIIQGKTDTTQTNQDELRATIQFCTAAFDSTNPQAQATARSVMRTEDTLHIDHLVADQLNGFSLRLERGYLGLEKC</sequence>
<evidence type="ECO:0000256" key="1">
    <source>
        <dbReference type="ARBA" id="ARBA00005706"/>
    </source>
</evidence>
<evidence type="ECO:0000256" key="3">
    <source>
        <dbReference type="ARBA" id="ARBA00023033"/>
    </source>
</evidence>
<keyword evidence="2" id="KW-0560">Oxidoreductase</keyword>
<dbReference type="PANTHER" id="PTHR43747:SF5">
    <property type="entry name" value="FAD-BINDING DOMAIN-CONTAINING PROTEIN"/>
    <property type="match status" value="1"/>
</dbReference>